<dbReference type="Proteomes" id="UP001589798">
    <property type="component" value="Unassembled WGS sequence"/>
</dbReference>
<feature type="signal peptide" evidence="1">
    <location>
        <begin position="1"/>
        <end position="23"/>
    </location>
</feature>
<evidence type="ECO:0000256" key="1">
    <source>
        <dbReference type="SAM" id="SignalP"/>
    </source>
</evidence>
<dbReference type="RefSeq" id="WP_176342105.1">
    <property type="nucleotide sequence ID" value="NZ_JBHLWK010000006.1"/>
</dbReference>
<keyword evidence="1" id="KW-0732">Signal</keyword>
<protein>
    <submittedName>
        <fullName evidence="2">Uncharacterized protein</fullName>
    </submittedName>
</protein>
<evidence type="ECO:0000313" key="2">
    <source>
        <dbReference type="EMBL" id="MFC0203251.1"/>
    </source>
</evidence>
<evidence type="ECO:0000313" key="3">
    <source>
        <dbReference type="Proteomes" id="UP001589798"/>
    </source>
</evidence>
<dbReference type="EMBL" id="JBHLWK010000006">
    <property type="protein sequence ID" value="MFC0203251.1"/>
    <property type="molecule type" value="Genomic_DNA"/>
</dbReference>
<reference evidence="2 3" key="1">
    <citation type="submission" date="2024-09" db="EMBL/GenBank/DDBJ databases">
        <authorList>
            <person name="Sun Q."/>
            <person name="Mori K."/>
        </authorList>
    </citation>
    <scope>NUCLEOTIDE SEQUENCE [LARGE SCALE GENOMIC DNA]</scope>
    <source>
        <strain evidence="2 3">CCM 7706</strain>
    </source>
</reference>
<proteinExistence type="predicted"/>
<organism evidence="2 3">
    <name type="scientific">Novosphingobium soli</name>
    <dbReference type="NCBI Taxonomy" id="574956"/>
    <lineage>
        <taxon>Bacteria</taxon>
        <taxon>Pseudomonadati</taxon>
        <taxon>Pseudomonadota</taxon>
        <taxon>Alphaproteobacteria</taxon>
        <taxon>Sphingomonadales</taxon>
        <taxon>Sphingomonadaceae</taxon>
        <taxon>Novosphingobium</taxon>
    </lineage>
</organism>
<gene>
    <name evidence="2" type="ORF">ACFFJC_03095</name>
</gene>
<accession>A0ABV6CR92</accession>
<comment type="caution">
    <text evidence="2">The sequence shown here is derived from an EMBL/GenBank/DDBJ whole genome shotgun (WGS) entry which is preliminary data.</text>
</comment>
<feature type="chain" id="PRO_5045258096" evidence="1">
    <location>
        <begin position="24"/>
        <end position="121"/>
    </location>
</feature>
<sequence>MIKKSVMAALAGIAMLGATPVFAQGIGHTFFMRGSIVDTSASGTVVCIGKADGAEVGQTLEVYRVVQHPGPASSKGNVAPFHRQRIGQVTIDHIYDDHFAHVSVTEGKPAKHDIVELRRGN</sequence>
<keyword evidence="3" id="KW-1185">Reference proteome</keyword>
<name>A0ABV6CR92_9SPHN</name>